<dbReference type="GO" id="GO:0016020">
    <property type="term" value="C:membrane"/>
    <property type="evidence" value="ECO:0007669"/>
    <property type="project" value="TreeGrafter"/>
</dbReference>
<dbReference type="AlphaFoldDB" id="A0A4D7AV74"/>
<keyword evidence="3" id="KW-1185">Reference proteome</keyword>
<protein>
    <submittedName>
        <fullName evidence="2">Alpha/beta hydrolase</fullName>
    </submittedName>
</protein>
<proteinExistence type="predicted"/>
<dbReference type="PANTHER" id="PTHR43798">
    <property type="entry name" value="MONOACYLGLYCEROL LIPASE"/>
    <property type="match status" value="1"/>
</dbReference>
<name>A0A4D7AV74_9HYPH</name>
<dbReference type="InterPro" id="IPR000073">
    <property type="entry name" value="AB_hydrolase_1"/>
</dbReference>
<dbReference type="Proteomes" id="UP000298781">
    <property type="component" value="Chromosome"/>
</dbReference>
<dbReference type="Pfam" id="PF12697">
    <property type="entry name" value="Abhydrolase_6"/>
    <property type="match status" value="1"/>
</dbReference>
<evidence type="ECO:0000313" key="2">
    <source>
        <dbReference type="EMBL" id="QCI63631.1"/>
    </source>
</evidence>
<dbReference type="InterPro" id="IPR029058">
    <property type="entry name" value="AB_hydrolase_fold"/>
</dbReference>
<dbReference type="PANTHER" id="PTHR43798:SF33">
    <property type="entry name" value="HYDROLASE, PUTATIVE (AFU_ORTHOLOGUE AFUA_2G14860)-RELATED"/>
    <property type="match status" value="1"/>
</dbReference>
<dbReference type="GO" id="GO:0047372">
    <property type="term" value="F:monoacylglycerol lipase activity"/>
    <property type="evidence" value="ECO:0007669"/>
    <property type="project" value="TreeGrafter"/>
</dbReference>
<dbReference type="PRINTS" id="PR00111">
    <property type="entry name" value="ABHYDROLASE"/>
</dbReference>
<sequence>MAARRSWSCLAFIDPCRPVVRSEAAMATFVLSDGRNLCFSETGDGPPLLLIHGSPGEGRAWNRVVPLLDRQFRVLTPDLPGYGGSAPLPEAGGGTAAMAADVGELVASLGEPVFLAGHSYGGNVALHVMAASPDRIRGLALFEPVFFRALELNGDQAALNEAGRFFASYATRAAAEEKDAIADMIDYWFGASAFNRLPPPVQGFLRASAAKNAGDVIASFAETLSGASLARFDRPLAVAHGTASAPVAVAIAQALGLLAPAARVVAIAGASHGMTDTHSREVAEIILDLRQG</sequence>
<dbReference type="KEGG" id="pstg:E8M01_04900"/>
<keyword evidence="2" id="KW-0378">Hydrolase</keyword>
<dbReference type="InterPro" id="IPR050266">
    <property type="entry name" value="AB_hydrolase_sf"/>
</dbReference>
<dbReference type="GO" id="GO:0046464">
    <property type="term" value="P:acylglycerol catabolic process"/>
    <property type="evidence" value="ECO:0007669"/>
    <property type="project" value="TreeGrafter"/>
</dbReference>
<accession>A0A4D7AV74</accession>
<dbReference type="Gene3D" id="3.40.50.1820">
    <property type="entry name" value="alpha/beta hydrolase"/>
    <property type="match status" value="1"/>
</dbReference>
<reference evidence="2 3" key="1">
    <citation type="submission" date="2019-04" db="EMBL/GenBank/DDBJ databases">
        <title>Phreatobacter aquaticus sp. nov.</title>
        <authorList>
            <person name="Choi A."/>
        </authorList>
    </citation>
    <scope>NUCLEOTIDE SEQUENCE [LARGE SCALE GENOMIC DNA]</scope>
    <source>
        <strain evidence="2 3">KCTC 52518</strain>
    </source>
</reference>
<gene>
    <name evidence="2" type="ORF">E8M01_04900</name>
</gene>
<feature type="domain" description="AB hydrolase-1" evidence="1">
    <location>
        <begin position="48"/>
        <end position="284"/>
    </location>
</feature>
<dbReference type="EMBL" id="CP039690">
    <property type="protein sequence ID" value="QCI63631.1"/>
    <property type="molecule type" value="Genomic_DNA"/>
</dbReference>
<organism evidence="2 3">
    <name type="scientific">Phreatobacter stygius</name>
    <dbReference type="NCBI Taxonomy" id="1940610"/>
    <lineage>
        <taxon>Bacteria</taxon>
        <taxon>Pseudomonadati</taxon>
        <taxon>Pseudomonadota</taxon>
        <taxon>Alphaproteobacteria</taxon>
        <taxon>Hyphomicrobiales</taxon>
        <taxon>Phreatobacteraceae</taxon>
        <taxon>Phreatobacter</taxon>
    </lineage>
</organism>
<evidence type="ECO:0000259" key="1">
    <source>
        <dbReference type="Pfam" id="PF12697"/>
    </source>
</evidence>
<evidence type="ECO:0000313" key="3">
    <source>
        <dbReference type="Proteomes" id="UP000298781"/>
    </source>
</evidence>
<dbReference type="OrthoDB" id="9799612at2"/>
<dbReference type="SUPFAM" id="SSF53474">
    <property type="entry name" value="alpha/beta-Hydrolases"/>
    <property type="match status" value="1"/>
</dbReference>